<reference evidence="3 4" key="1">
    <citation type="journal article" date="2018" name="Sci. Rep.">
        <title>Comparative analysis of the Pocillopora damicornis genome highlights role of immune system in coral evolution.</title>
        <authorList>
            <person name="Cunning R."/>
            <person name="Bay R.A."/>
            <person name="Gillette P."/>
            <person name="Baker A.C."/>
            <person name="Traylor-Knowles N."/>
        </authorList>
    </citation>
    <scope>NUCLEOTIDE SEQUENCE [LARGE SCALE GENOMIC DNA]</scope>
    <source>
        <strain evidence="3">RSMAS</strain>
        <tissue evidence="3">Whole animal</tissue>
    </source>
</reference>
<sequence length="756" mass="85498">MGLFYKEERVKIISGVCRVNRVAFDVTQAICGRGLLLLEWPNVDTGEEKVDLLHDRRLALLLREQVMVLKGNYSKDYHFVDLYETDGQFVYSFGEQNLKSPRDISTVIAIMAMISTPVLQAAFGWLVNKFRDTAVEKFGNITDQQFRKILMSEIEAMSSKLDGLSRKDLLASISFFKEGIELLYEAFDETRSRSEFGADTAQAACAEVVQLTEGMRNLELTEAATRKLSGAKKRFERARERATDAFSNEALSPNDRILAMQYRVMATVLETIDNPSDAVAPCKVCIKELNGLPVVQQSFKVHFKTGFGAVWGWFYPEERVKIISGVYRVNRVAYDVSQAICSRGLLFLEWPNVDTGEEKVNLLHDGRVALLQREQDLEYCDLSWTIGQDGEKEQRMKNLLDIATNSSGQYIVADHKLTIKMFGNSGKLMKCFRLPPLIDDNRRKLSIDIHWVQLATDMNDNIYVLVRECSHKDSHWIFMFNKTADQYHRFCFRTMSSDFDLCKLSVSDSGKVVVMKGDWRKKHYIVDVYETDGRFVRSFGKQNLQCPRDITSVSDGRVMVVDEIPSHCVHIFSECGDYLSKFDLNGFLHFPKIAFHRESQQVVLASTDDDKELSCFEIYTKDGEFVRSVFVYNIGYTLSAIAVSLDGRIAALGTPFVKQDKAVEKLSDVTHKQFRNIIMSEIDDMSSKLDGLSRKDLLAMSDTASAQAACAASAPVSLLGLISLSTSYNNSIPSSKWLILADKSFFDSPSSLSFIS</sequence>
<evidence type="ECO:0000256" key="1">
    <source>
        <dbReference type="ARBA" id="ARBA00022737"/>
    </source>
</evidence>
<keyword evidence="1" id="KW-0677">Repeat</keyword>
<evidence type="ECO:0000313" key="4">
    <source>
        <dbReference type="Proteomes" id="UP000275408"/>
    </source>
</evidence>
<dbReference type="EMBL" id="RCHS01003027">
    <property type="protein sequence ID" value="RMX44294.1"/>
    <property type="molecule type" value="Genomic_DNA"/>
</dbReference>
<feature type="repeat" description="NHL" evidence="2">
    <location>
        <begin position="533"/>
        <end position="575"/>
    </location>
</feature>
<protein>
    <submittedName>
        <fullName evidence="3">Uncharacterized protein</fullName>
    </submittedName>
</protein>
<dbReference type="AlphaFoldDB" id="A0A3M6TSS8"/>
<dbReference type="PANTHER" id="PTHR24104">
    <property type="entry name" value="E3 UBIQUITIN-PROTEIN LIGASE NHLRC1-RELATED"/>
    <property type="match status" value="1"/>
</dbReference>
<dbReference type="InterPro" id="IPR011042">
    <property type="entry name" value="6-blade_b-propeller_TolB-like"/>
</dbReference>
<evidence type="ECO:0000256" key="2">
    <source>
        <dbReference type="PROSITE-ProRule" id="PRU00504"/>
    </source>
</evidence>
<evidence type="ECO:0000313" key="3">
    <source>
        <dbReference type="EMBL" id="RMX44294.1"/>
    </source>
</evidence>
<keyword evidence="4" id="KW-1185">Reference proteome</keyword>
<dbReference type="GO" id="GO:0008270">
    <property type="term" value="F:zinc ion binding"/>
    <property type="evidence" value="ECO:0007669"/>
    <property type="project" value="UniProtKB-KW"/>
</dbReference>
<name>A0A3M6TSS8_POCDA</name>
<comment type="caution">
    <text evidence="3">The sequence shown here is derived from an EMBL/GenBank/DDBJ whole genome shotgun (WGS) entry which is preliminary data.</text>
</comment>
<dbReference type="OrthoDB" id="5971427at2759"/>
<dbReference type="Proteomes" id="UP000275408">
    <property type="component" value="Unassembled WGS sequence"/>
</dbReference>
<proteinExistence type="predicted"/>
<dbReference type="Gene3D" id="2.120.10.30">
    <property type="entry name" value="TolB, C-terminal domain"/>
    <property type="match status" value="1"/>
</dbReference>
<dbReference type="PANTHER" id="PTHR24104:SF25">
    <property type="entry name" value="PROTEIN LIN-41"/>
    <property type="match status" value="1"/>
</dbReference>
<dbReference type="GO" id="GO:0043161">
    <property type="term" value="P:proteasome-mediated ubiquitin-dependent protein catabolic process"/>
    <property type="evidence" value="ECO:0007669"/>
    <property type="project" value="TreeGrafter"/>
</dbReference>
<dbReference type="GO" id="GO:0061630">
    <property type="term" value="F:ubiquitin protein ligase activity"/>
    <property type="evidence" value="ECO:0007669"/>
    <property type="project" value="TreeGrafter"/>
</dbReference>
<organism evidence="3 4">
    <name type="scientific">Pocillopora damicornis</name>
    <name type="common">Cauliflower coral</name>
    <name type="synonym">Millepora damicornis</name>
    <dbReference type="NCBI Taxonomy" id="46731"/>
    <lineage>
        <taxon>Eukaryota</taxon>
        <taxon>Metazoa</taxon>
        <taxon>Cnidaria</taxon>
        <taxon>Anthozoa</taxon>
        <taxon>Hexacorallia</taxon>
        <taxon>Scleractinia</taxon>
        <taxon>Astrocoeniina</taxon>
        <taxon>Pocilloporidae</taxon>
        <taxon>Pocillopora</taxon>
    </lineage>
</organism>
<accession>A0A3M6TSS8</accession>
<dbReference type="PROSITE" id="PS51125">
    <property type="entry name" value="NHL"/>
    <property type="match status" value="1"/>
</dbReference>
<gene>
    <name evidence="3" type="ORF">pdam_00024370</name>
</gene>
<dbReference type="GO" id="GO:0000209">
    <property type="term" value="P:protein polyubiquitination"/>
    <property type="evidence" value="ECO:0007669"/>
    <property type="project" value="TreeGrafter"/>
</dbReference>
<dbReference type="SUPFAM" id="SSF101898">
    <property type="entry name" value="NHL repeat"/>
    <property type="match status" value="1"/>
</dbReference>
<dbReference type="InterPro" id="IPR001258">
    <property type="entry name" value="NHL_repeat"/>
</dbReference>
<dbReference type="InterPro" id="IPR050952">
    <property type="entry name" value="TRIM-NHL_E3_ligases"/>
</dbReference>